<dbReference type="NCBIfam" id="TIGR01513">
    <property type="entry name" value="NAPRTase_put"/>
    <property type="match status" value="1"/>
</dbReference>
<protein>
    <recommendedName>
        <fullName evidence="3 9">Nicotinate phosphoribosyltransferase</fullName>
        <ecNumber evidence="3 9">6.3.4.21</ecNumber>
    </recommendedName>
</protein>
<evidence type="ECO:0000256" key="1">
    <source>
        <dbReference type="ARBA" id="ARBA00004952"/>
    </source>
</evidence>
<evidence type="ECO:0000259" key="11">
    <source>
        <dbReference type="Pfam" id="PF17767"/>
    </source>
</evidence>
<evidence type="ECO:0000256" key="6">
    <source>
        <dbReference type="ARBA" id="ARBA00022642"/>
    </source>
</evidence>
<dbReference type="InterPro" id="IPR006405">
    <property type="entry name" value="Nic_PRibTrfase_pncB"/>
</dbReference>
<evidence type="ECO:0000256" key="4">
    <source>
        <dbReference type="ARBA" id="ARBA00022553"/>
    </source>
</evidence>
<keyword evidence="5 9" id="KW-0436">Ligase</keyword>
<comment type="PTM">
    <text evidence="9">Transiently phosphorylated on a His residue during the reaction cycle. Phosphorylation strongly increases the affinity for substrates and increases the rate of nicotinate D-ribonucleotide production. Dephosphorylation regenerates the low-affinity form of the enzyme, leading to product release.</text>
</comment>
<dbReference type="InterPro" id="IPR036068">
    <property type="entry name" value="Nicotinate_pribotase-like_C"/>
</dbReference>
<comment type="catalytic activity">
    <reaction evidence="8 9">
        <text>5-phospho-alpha-D-ribose 1-diphosphate + nicotinate + ATP + H2O = nicotinate beta-D-ribonucleotide + ADP + phosphate + diphosphate</text>
        <dbReference type="Rhea" id="RHEA:36163"/>
        <dbReference type="ChEBI" id="CHEBI:15377"/>
        <dbReference type="ChEBI" id="CHEBI:30616"/>
        <dbReference type="ChEBI" id="CHEBI:32544"/>
        <dbReference type="ChEBI" id="CHEBI:33019"/>
        <dbReference type="ChEBI" id="CHEBI:43474"/>
        <dbReference type="ChEBI" id="CHEBI:57502"/>
        <dbReference type="ChEBI" id="CHEBI:58017"/>
        <dbReference type="ChEBI" id="CHEBI:456216"/>
        <dbReference type="EC" id="6.3.4.21"/>
    </reaction>
</comment>
<keyword evidence="6 9" id="KW-0662">Pyridine nucleotide biosynthesis</keyword>
<evidence type="ECO:0000313" key="12">
    <source>
        <dbReference type="EMBL" id="MDP9820305.1"/>
    </source>
</evidence>
<dbReference type="NCBIfam" id="NF009131">
    <property type="entry name" value="PRK12484.1"/>
    <property type="match status" value="1"/>
</dbReference>
<dbReference type="EC" id="6.3.4.21" evidence="3 9"/>
<dbReference type="GO" id="GO:0004516">
    <property type="term" value="F:nicotinate phosphoribosyltransferase activity"/>
    <property type="evidence" value="ECO:0007669"/>
    <property type="project" value="UniProtKB-EC"/>
</dbReference>
<name>A0ABT9NJQ4_9ACTN</name>
<sequence length="436" mass="45833">MSSPPRSPALLTDRYELTMVDAALRAGTADRRVAFAVFARGLPAGRRYGVVAGTGRLLDALADFRFGDAELAFLEEHQVVGAETLAWLADYRFAGDIRGYGEGETYFPGSPLLVIEGGFAEAVLLETLVLSILNHDCAIASAASRMTAAARQRPCLDMGARRAHEESAVAAARAAYIAGFEGTSNLAAHARHGVPSAGTSAHAFTLLHDTEEDAFAAQVAAMGAGTTLLVDTYDVPSAIRTAVRVAGTQLGGIRLDSGDLATEAFRARALLDELGAHDTQIVVTSDLDEYAVAALAAAPVDRYGIGTSLVTGSGHPTARLVYKMVARHDGDGTGDGAGDGWVPLAKASAGKASVGGRHWAYRRTREGRAVAEVLRPSPQAGPDERPLDRVLVRAGEIVGVEPLESARERHARSRAELPEQALRLSPGGPVIPTEWV</sequence>
<gene>
    <name evidence="12" type="ORF">J2S59_000114</name>
</gene>
<comment type="pathway">
    <text evidence="1 9">Cofactor biosynthesis; NAD(+) biosynthesis; nicotinate D-ribonucleotide from nicotinate: step 1/1.</text>
</comment>
<dbReference type="EMBL" id="JAUSQM010000001">
    <property type="protein sequence ID" value="MDP9820305.1"/>
    <property type="molecule type" value="Genomic_DNA"/>
</dbReference>
<evidence type="ECO:0000259" key="10">
    <source>
        <dbReference type="Pfam" id="PF04095"/>
    </source>
</evidence>
<dbReference type="Gene3D" id="3.20.20.70">
    <property type="entry name" value="Aldolase class I"/>
    <property type="match status" value="1"/>
</dbReference>
<dbReference type="GO" id="GO:0016757">
    <property type="term" value="F:glycosyltransferase activity"/>
    <property type="evidence" value="ECO:0007669"/>
    <property type="project" value="UniProtKB-KW"/>
</dbReference>
<keyword evidence="7 9" id="KW-0808">Transferase</keyword>
<dbReference type="RefSeq" id="WP_068123667.1">
    <property type="nucleotide sequence ID" value="NZ_CCXJ01000663.1"/>
</dbReference>
<comment type="caution">
    <text evidence="12">The sequence shown here is derived from an EMBL/GenBank/DDBJ whole genome shotgun (WGS) entry which is preliminary data.</text>
</comment>
<evidence type="ECO:0000256" key="9">
    <source>
        <dbReference type="RuleBase" id="RU365100"/>
    </source>
</evidence>
<evidence type="ECO:0000256" key="8">
    <source>
        <dbReference type="ARBA" id="ARBA00048668"/>
    </source>
</evidence>
<keyword evidence="12" id="KW-0328">Glycosyltransferase</keyword>
<dbReference type="SUPFAM" id="SSF51690">
    <property type="entry name" value="Nicotinate/Quinolinate PRTase C-terminal domain-like"/>
    <property type="match status" value="1"/>
</dbReference>
<dbReference type="InterPro" id="IPR013785">
    <property type="entry name" value="Aldolase_TIM"/>
</dbReference>
<accession>A0ABT9NJQ4</accession>
<dbReference type="InterPro" id="IPR041525">
    <property type="entry name" value="N/Namide_PRibTrfase"/>
</dbReference>
<organism evidence="12 13">
    <name type="scientific">Nocardioides massiliensis</name>
    <dbReference type="NCBI Taxonomy" id="1325935"/>
    <lineage>
        <taxon>Bacteria</taxon>
        <taxon>Bacillati</taxon>
        <taxon>Actinomycetota</taxon>
        <taxon>Actinomycetes</taxon>
        <taxon>Propionibacteriales</taxon>
        <taxon>Nocardioidaceae</taxon>
        <taxon>Nocardioides</taxon>
    </lineage>
</organism>
<comment type="similarity">
    <text evidence="2 9">Belongs to the NAPRTase family.</text>
</comment>
<feature type="domain" description="Nicotinate phosphoribosyltransferase N-terminal" evidence="11">
    <location>
        <begin position="10"/>
        <end position="134"/>
    </location>
</feature>
<dbReference type="PANTHER" id="PTHR11098">
    <property type="entry name" value="NICOTINATE PHOSPHORIBOSYLTRANSFERASE"/>
    <property type="match status" value="1"/>
</dbReference>
<evidence type="ECO:0000256" key="3">
    <source>
        <dbReference type="ARBA" id="ARBA00013236"/>
    </source>
</evidence>
<evidence type="ECO:0000256" key="7">
    <source>
        <dbReference type="ARBA" id="ARBA00022679"/>
    </source>
</evidence>
<dbReference type="Pfam" id="PF04095">
    <property type="entry name" value="NAPRTase"/>
    <property type="match status" value="1"/>
</dbReference>
<dbReference type="NCBIfam" id="NF006698">
    <property type="entry name" value="PRK09243.1-5"/>
    <property type="match status" value="1"/>
</dbReference>
<dbReference type="InterPro" id="IPR007229">
    <property type="entry name" value="Nic_PRibTrfase-Fam"/>
</dbReference>
<dbReference type="SUPFAM" id="SSF54675">
    <property type="entry name" value="Nicotinate/Quinolinate PRTase N-terminal domain-like"/>
    <property type="match status" value="1"/>
</dbReference>
<evidence type="ECO:0000256" key="2">
    <source>
        <dbReference type="ARBA" id="ARBA00010897"/>
    </source>
</evidence>
<evidence type="ECO:0000256" key="5">
    <source>
        <dbReference type="ARBA" id="ARBA00022598"/>
    </source>
</evidence>
<proteinExistence type="inferred from homology"/>
<keyword evidence="13" id="KW-1185">Reference proteome</keyword>
<dbReference type="Gene3D" id="3.20.140.10">
    <property type="entry name" value="nicotinate phosphoribosyltransferase"/>
    <property type="match status" value="1"/>
</dbReference>
<dbReference type="PANTHER" id="PTHR11098:SF8">
    <property type="entry name" value="NICOTINATE PHOSPHORIBOSYLTRANSFERASE PNCB1"/>
    <property type="match status" value="1"/>
</dbReference>
<dbReference type="Pfam" id="PF17767">
    <property type="entry name" value="NAPRTase_N"/>
    <property type="match status" value="1"/>
</dbReference>
<dbReference type="PIRSF" id="PIRSF000484">
    <property type="entry name" value="NAPRT"/>
    <property type="match status" value="1"/>
</dbReference>
<reference evidence="12 13" key="1">
    <citation type="submission" date="2023-07" db="EMBL/GenBank/DDBJ databases">
        <title>Sequencing the genomes of 1000 actinobacteria strains.</title>
        <authorList>
            <person name="Klenk H.-P."/>
        </authorList>
    </citation>
    <scope>NUCLEOTIDE SEQUENCE [LARGE SCALE GENOMIC DNA]</scope>
    <source>
        <strain evidence="12 13">GD13</strain>
    </source>
</reference>
<keyword evidence="4" id="KW-0597">Phosphoprotein</keyword>
<comment type="function">
    <text evidence="9">Catalyzes the first step in the biosynthesis of NAD from nicotinic acid, the ATP-dependent synthesis of beta-nicotinate D-ribonucleotide from nicotinate and 5-phospho-D-ribose 1-phosphate.</text>
</comment>
<evidence type="ECO:0000313" key="13">
    <source>
        <dbReference type="Proteomes" id="UP001240447"/>
    </source>
</evidence>
<feature type="domain" description="Nicotinate/nicotinamide phosphoribosyltransferase" evidence="10">
    <location>
        <begin position="155"/>
        <end position="277"/>
    </location>
</feature>
<dbReference type="Proteomes" id="UP001240447">
    <property type="component" value="Unassembled WGS sequence"/>
</dbReference>
<dbReference type="InterPro" id="IPR040727">
    <property type="entry name" value="NAPRTase_N"/>
</dbReference>